<dbReference type="InParanoid" id="A0A1I7W0H4"/>
<feature type="region of interest" description="Disordered" evidence="1">
    <location>
        <begin position="1"/>
        <end position="20"/>
    </location>
</feature>
<accession>A0A1S0UI49</accession>
<evidence type="ECO:0000313" key="4">
    <source>
        <dbReference type="WBParaSite" id="EN70_833"/>
    </source>
</evidence>
<dbReference type="GeneID" id="31251723"/>
<dbReference type="EMBL" id="JH712178">
    <property type="protein sequence ID" value="EJD75106.1"/>
    <property type="molecule type" value="Genomic_DNA"/>
</dbReference>
<sequence length="54" mass="6526">MREDDERIVRKKKEEEDAQKYEQNYRQLGNQQKRLLAYGTDRNTSTLSLIPQKL</sequence>
<name>A0A1I7W0H4_LOALO</name>
<dbReference type="WBParaSite" id="EN70_833">
    <property type="protein sequence ID" value="EN70_833"/>
    <property type="gene ID" value="EN70_833"/>
</dbReference>
<proteinExistence type="predicted"/>
<evidence type="ECO:0000313" key="2">
    <source>
        <dbReference type="EMBL" id="EJD75106.1"/>
    </source>
</evidence>
<protein>
    <submittedName>
        <fullName evidence="2 4">Uncharacterized protein</fullName>
    </submittedName>
</protein>
<dbReference type="Proteomes" id="UP000095285">
    <property type="component" value="Unassembled WGS sequence"/>
</dbReference>
<reference evidence="2 3" key="1">
    <citation type="submission" date="2012-04" db="EMBL/GenBank/DDBJ databases">
        <title>The Genome Sequence of Loa loa.</title>
        <authorList>
            <consortium name="The Broad Institute Genome Sequencing Platform"/>
            <consortium name="Broad Institute Genome Sequencing Center for Infectious Disease"/>
            <person name="Nutman T.B."/>
            <person name="Fink D.L."/>
            <person name="Russ C."/>
            <person name="Young S."/>
            <person name="Zeng Q."/>
            <person name="Gargeya S."/>
            <person name="Alvarado L."/>
            <person name="Berlin A."/>
            <person name="Chapman S.B."/>
            <person name="Chen Z."/>
            <person name="Freedman E."/>
            <person name="Gellesch M."/>
            <person name="Goldberg J."/>
            <person name="Griggs A."/>
            <person name="Gujja S."/>
            <person name="Heilman E.R."/>
            <person name="Heiman D."/>
            <person name="Howarth C."/>
            <person name="Mehta T."/>
            <person name="Neiman D."/>
            <person name="Pearson M."/>
            <person name="Roberts A."/>
            <person name="Saif S."/>
            <person name="Shea T."/>
            <person name="Shenoy N."/>
            <person name="Sisk P."/>
            <person name="Stolte C."/>
            <person name="Sykes S."/>
            <person name="White J."/>
            <person name="Yandava C."/>
            <person name="Haas B."/>
            <person name="Henn M.R."/>
            <person name="Nusbaum C."/>
            <person name="Birren B."/>
        </authorList>
    </citation>
    <scope>NUCLEOTIDE SEQUENCE [LARGE SCALE GENOMIC DNA]</scope>
</reference>
<gene>
    <name evidence="2 4" type="ORF">LOAG_17684</name>
</gene>
<reference evidence="4" key="2">
    <citation type="submission" date="2016-11" db="UniProtKB">
        <authorList>
            <consortium name="WormBaseParasite"/>
        </authorList>
    </citation>
    <scope>IDENTIFICATION</scope>
</reference>
<dbReference type="KEGG" id="loa:LOAG_17684"/>
<dbReference type="AlphaFoldDB" id="A0A1I7W0H4"/>
<dbReference type="RefSeq" id="XP_020305987.1">
    <property type="nucleotide sequence ID" value="XM_020450349.1"/>
</dbReference>
<accession>A0A1I7W0H4</accession>
<dbReference type="CTD" id="31251723"/>
<keyword evidence="3" id="KW-1185">Reference proteome</keyword>
<evidence type="ECO:0000256" key="1">
    <source>
        <dbReference type="SAM" id="MobiDB-lite"/>
    </source>
</evidence>
<organism evidence="3 4">
    <name type="scientific">Loa loa</name>
    <name type="common">Eye worm</name>
    <name type="synonym">Filaria loa</name>
    <dbReference type="NCBI Taxonomy" id="7209"/>
    <lineage>
        <taxon>Eukaryota</taxon>
        <taxon>Metazoa</taxon>
        <taxon>Ecdysozoa</taxon>
        <taxon>Nematoda</taxon>
        <taxon>Chromadorea</taxon>
        <taxon>Rhabditida</taxon>
        <taxon>Spirurina</taxon>
        <taxon>Spiruromorpha</taxon>
        <taxon>Filarioidea</taxon>
        <taxon>Onchocercidae</taxon>
        <taxon>Loa</taxon>
    </lineage>
</organism>
<evidence type="ECO:0000313" key="3">
    <source>
        <dbReference type="Proteomes" id="UP000095285"/>
    </source>
</evidence>